<proteinExistence type="predicted"/>
<gene>
    <name evidence="1" type="ORF">J2I48_21530</name>
</gene>
<dbReference type="RefSeq" id="WP_207337570.1">
    <property type="nucleotide sequence ID" value="NZ_JAFMYU010000021.1"/>
</dbReference>
<name>A0A939G9R5_9BACT</name>
<keyword evidence="2" id="KW-1185">Reference proteome</keyword>
<dbReference type="AlphaFoldDB" id="A0A939G9R5"/>
<reference evidence="1 2" key="1">
    <citation type="submission" date="2021-03" db="EMBL/GenBank/DDBJ databases">
        <title>Fibrella sp. HMF5036 genome sequencing and assembly.</title>
        <authorList>
            <person name="Kang H."/>
            <person name="Kim H."/>
            <person name="Bae S."/>
            <person name="Joh K."/>
        </authorList>
    </citation>
    <scope>NUCLEOTIDE SEQUENCE [LARGE SCALE GENOMIC DNA]</scope>
    <source>
        <strain evidence="1 2">HMF5036</strain>
    </source>
</reference>
<evidence type="ECO:0000313" key="1">
    <source>
        <dbReference type="EMBL" id="MBO0933605.1"/>
    </source>
</evidence>
<sequence>MTYADYALLDLNRQFGLTDVVESLFPVLPSVEPGDLLTTQHSGNST</sequence>
<comment type="caution">
    <text evidence="1">The sequence shown here is derived from an EMBL/GenBank/DDBJ whole genome shotgun (WGS) entry which is preliminary data.</text>
</comment>
<organism evidence="1 2">
    <name type="scientific">Fibrella aquatilis</name>
    <dbReference type="NCBI Taxonomy" id="2817059"/>
    <lineage>
        <taxon>Bacteria</taxon>
        <taxon>Pseudomonadati</taxon>
        <taxon>Bacteroidota</taxon>
        <taxon>Cytophagia</taxon>
        <taxon>Cytophagales</taxon>
        <taxon>Spirosomataceae</taxon>
        <taxon>Fibrella</taxon>
    </lineage>
</organism>
<dbReference type="Proteomes" id="UP000664795">
    <property type="component" value="Unassembled WGS sequence"/>
</dbReference>
<accession>A0A939G9R5</accession>
<dbReference type="EMBL" id="JAFMYU010000021">
    <property type="protein sequence ID" value="MBO0933605.1"/>
    <property type="molecule type" value="Genomic_DNA"/>
</dbReference>
<evidence type="ECO:0000313" key="2">
    <source>
        <dbReference type="Proteomes" id="UP000664795"/>
    </source>
</evidence>
<protein>
    <submittedName>
        <fullName evidence="1">Uncharacterized protein</fullName>
    </submittedName>
</protein>